<dbReference type="PANTHER" id="PTHR16255">
    <property type="entry name" value="REQUIRED FOR MEIOTIC NUCLEAR DIVISION PROTEIN 1 HOMOLOG"/>
    <property type="match status" value="1"/>
</dbReference>
<comment type="caution">
    <text evidence="3">The sequence shown here is derived from an EMBL/GenBank/DDBJ whole genome shotgun (WGS) entry which is preliminary data.</text>
</comment>
<dbReference type="InterPro" id="IPR003734">
    <property type="entry name" value="DUF155"/>
</dbReference>
<evidence type="ECO:0000259" key="2">
    <source>
        <dbReference type="Pfam" id="PF02582"/>
    </source>
</evidence>
<dbReference type="Pfam" id="PF02582">
    <property type="entry name" value="DUF155"/>
    <property type="match status" value="1"/>
</dbReference>
<comment type="similarity">
    <text evidence="1">Belongs to the RMD1/sif2 family.</text>
</comment>
<sequence length="418" mass="46248">MFSTFTACSRRLRIPLCFLPSHQARLFSRTIAHDQNATIPPSAPIASKSPKSSAVKRNVLPAVGPKIAALRRAGVPSTNNSPKDGRSASKLITAICMSESFTMPTALRLLKAKENYAIDPHATGLSPNEVIHAQTAESGDVFVFRSGTIVTWGVDLKPLTAELLKASIGTHPISEREVEDLDFVEDSARENSRLKGDLITLGTKPPSAPESVADASTAAQNITLAKVAFSSALARSTRLAVLENKMGKYGESTNDFTNLPLDSPSRLRSSQRMILQLSKDLLILRARLNHHSELTDPIPDLFWDSRAELGLERYFEQVSEALDISVRIEILNQRLDYAQEIIGTIRTMGTEQESTRLEWIIILLITVEVIFEMRRIVAEIREESRQKIERLAISQGIPIDPVTRMPVRPVEPVEEKAK</sequence>
<protein>
    <recommendedName>
        <fullName evidence="2">DUF155 domain-containing protein</fullName>
    </recommendedName>
</protein>
<dbReference type="InterPro" id="IPR051624">
    <property type="entry name" value="RMD1/Sad1-interacting"/>
</dbReference>
<reference evidence="3 4" key="1">
    <citation type="journal article" date="2024" name="IMA Fungus">
        <title>IMA Genome - F19 : A genome assembly and annotation guide to empower mycologists, including annotated draft genome sequences of Ceratocystis pirilliformis, Diaporthe australafricana, Fusarium ophioides, Paecilomyces lecythidis, and Sporothrix stenoceras.</title>
        <authorList>
            <person name="Aylward J."/>
            <person name="Wilson A.M."/>
            <person name="Visagie C.M."/>
            <person name="Spraker J."/>
            <person name="Barnes I."/>
            <person name="Buitendag C."/>
            <person name="Ceriani C."/>
            <person name="Del Mar Angel L."/>
            <person name="du Plessis D."/>
            <person name="Fuchs T."/>
            <person name="Gasser K."/>
            <person name="Kramer D."/>
            <person name="Li W."/>
            <person name="Munsamy K."/>
            <person name="Piso A."/>
            <person name="Price J.L."/>
            <person name="Sonnekus B."/>
            <person name="Thomas C."/>
            <person name="van der Nest A."/>
            <person name="van Dijk A."/>
            <person name="van Heerden A."/>
            <person name="van Vuuren N."/>
            <person name="Yilmaz N."/>
            <person name="Duong T.A."/>
            <person name="van der Merwe N.A."/>
            <person name="Wingfield M.J."/>
            <person name="Wingfield B.D."/>
        </authorList>
    </citation>
    <scope>NUCLEOTIDE SEQUENCE [LARGE SCALE GENOMIC DNA]</scope>
    <source>
        <strain evidence="3 4">CMW 12675</strain>
    </source>
</reference>
<accession>A0ABR3YRG8</accession>
<dbReference type="PANTHER" id="PTHR16255:SF1">
    <property type="entry name" value="REQUIRED FOR MEIOTIC NUCLEAR DIVISION PROTEIN 1 HOMOLOG"/>
    <property type="match status" value="1"/>
</dbReference>
<name>A0ABR3YRG8_9PEZI</name>
<gene>
    <name evidence="3" type="ORF">Cpir12675_005338</name>
</gene>
<organism evidence="3 4">
    <name type="scientific">Ceratocystis pirilliformis</name>
    <dbReference type="NCBI Taxonomy" id="259994"/>
    <lineage>
        <taxon>Eukaryota</taxon>
        <taxon>Fungi</taxon>
        <taxon>Dikarya</taxon>
        <taxon>Ascomycota</taxon>
        <taxon>Pezizomycotina</taxon>
        <taxon>Sordariomycetes</taxon>
        <taxon>Hypocreomycetidae</taxon>
        <taxon>Microascales</taxon>
        <taxon>Ceratocystidaceae</taxon>
        <taxon>Ceratocystis</taxon>
    </lineage>
</organism>
<proteinExistence type="inferred from homology"/>
<feature type="domain" description="DUF155" evidence="2">
    <location>
        <begin position="141"/>
        <end position="332"/>
    </location>
</feature>
<dbReference type="EMBL" id="JAWDJO010000179">
    <property type="protein sequence ID" value="KAL1890585.1"/>
    <property type="molecule type" value="Genomic_DNA"/>
</dbReference>
<evidence type="ECO:0000313" key="3">
    <source>
        <dbReference type="EMBL" id="KAL1890585.1"/>
    </source>
</evidence>
<keyword evidence="4" id="KW-1185">Reference proteome</keyword>
<dbReference type="Proteomes" id="UP001583280">
    <property type="component" value="Unassembled WGS sequence"/>
</dbReference>
<evidence type="ECO:0000256" key="1">
    <source>
        <dbReference type="ARBA" id="ARBA00008306"/>
    </source>
</evidence>
<evidence type="ECO:0000313" key="4">
    <source>
        <dbReference type="Proteomes" id="UP001583280"/>
    </source>
</evidence>